<accession>A0A1C4Y8E4</accession>
<name>A0A1C4Y8E4_MICEC</name>
<sequence>MTRPFSAWAPLSPPPNLRPMDSTSGALGGALTESPMFLTIC</sequence>
<dbReference type="EMBL" id="LT607413">
    <property type="protein sequence ID" value="SCF17017.1"/>
    <property type="molecule type" value="Genomic_DNA"/>
</dbReference>
<organism evidence="1 2">
    <name type="scientific">Micromonospora echinospora</name>
    <name type="common">Micromonospora purpurea</name>
    <dbReference type="NCBI Taxonomy" id="1877"/>
    <lineage>
        <taxon>Bacteria</taxon>
        <taxon>Bacillati</taxon>
        <taxon>Actinomycetota</taxon>
        <taxon>Actinomycetes</taxon>
        <taxon>Micromonosporales</taxon>
        <taxon>Micromonosporaceae</taxon>
        <taxon>Micromonospora</taxon>
    </lineage>
</organism>
<proteinExistence type="predicted"/>
<reference evidence="2" key="1">
    <citation type="submission" date="2016-06" db="EMBL/GenBank/DDBJ databases">
        <authorList>
            <person name="Varghese N."/>
            <person name="Submissions Spin"/>
        </authorList>
    </citation>
    <scope>NUCLEOTIDE SEQUENCE [LARGE SCALE GENOMIC DNA]</scope>
    <source>
        <strain evidence="2">DSM 43816</strain>
    </source>
</reference>
<protein>
    <submittedName>
        <fullName evidence="1">Uncharacterized protein</fullName>
    </submittedName>
</protein>
<evidence type="ECO:0000313" key="1">
    <source>
        <dbReference type="EMBL" id="SCF17017.1"/>
    </source>
</evidence>
<keyword evidence="2" id="KW-1185">Reference proteome</keyword>
<gene>
    <name evidence="1" type="ORF">GA0070618_3686</name>
</gene>
<dbReference type="AlphaFoldDB" id="A0A1C4Y8E4"/>
<dbReference type="InParanoid" id="A0A1C4Y8E4"/>
<evidence type="ECO:0000313" key="2">
    <source>
        <dbReference type="Proteomes" id="UP000198253"/>
    </source>
</evidence>
<dbReference type="Proteomes" id="UP000198253">
    <property type="component" value="Chromosome I"/>
</dbReference>